<proteinExistence type="inferred from homology"/>
<keyword evidence="4 6" id="KW-0862">Zinc</keyword>
<dbReference type="Pfam" id="PF01435">
    <property type="entry name" value="Peptidase_M48"/>
    <property type="match status" value="1"/>
</dbReference>
<dbReference type="Proteomes" id="UP001327560">
    <property type="component" value="Chromosome 1"/>
</dbReference>
<evidence type="ECO:0000259" key="8">
    <source>
        <dbReference type="Pfam" id="PF01435"/>
    </source>
</evidence>
<sequence length="431" mass="48825">MIFLRRANLSLTSSFLRRFIPKIPSAARSKVPDPIHPNPFSSSSPIPLFFSRSKPLSSSFSSSTIAKRSFYHAAVPEVKHFRRRPRWYQNPRAVFTVVIIGGGFAVAVYYGNLETVPYTKRRHFILVSPATERQLGEAQFQQLKTALRGKILPALHPDTVRVHHISKEIIMALQRGLCQDEQQWSDIKYASESHKVQFYTPERAQETVLVPSGNAEEKWSREDEILDDRWIQQSRREGEARGSKPMTKHLEGLNWEVLVVRDNAVNAFCLPGGKIVVFTGLLDHFRRDAEVATVISHEVGHAIARHNVEMLTKNLWLSIVQLIIFQFFPVPDIISGVSNLLLRLPFSRRMEIEADYIGILILAAAGYDPRLAPMMYEKLGKIAGQSVLQDYLSTHPSSKRRAQLLSQARVMDEALAIYRASTSGRGIEGFL</sequence>
<evidence type="ECO:0000256" key="1">
    <source>
        <dbReference type="ARBA" id="ARBA00022670"/>
    </source>
</evidence>
<evidence type="ECO:0000256" key="2">
    <source>
        <dbReference type="ARBA" id="ARBA00022723"/>
    </source>
</evidence>
<comment type="cofactor">
    <cofactor evidence="6">
        <name>Zn(2+)</name>
        <dbReference type="ChEBI" id="CHEBI:29105"/>
    </cofactor>
    <text evidence="6">Binds 1 zinc ion per subunit.</text>
</comment>
<dbReference type="PANTHER" id="PTHR22726">
    <property type="entry name" value="METALLOENDOPEPTIDASE OMA1"/>
    <property type="match status" value="1"/>
</dbReference>
<keyword evidence="5 6" id="KW-0482">Metalloprotease</keyword>
<keyword evidence="1 6" id="KW-0645">Protease</keyword>
<dbReference type="CDD" id="cd07331">
    <property type="entry name" value="M48C_Oma1_like"/>
    <property type="match status" value="1"/>
</dbReference>
<evidence type="ECO:0000256" key="3">
    <source>
        <dbReference type="ARBA" id="ARBA00022801"/>
    </source>
</evidence>
<keyword evidence="7" id="KW-1133">Transmembrane helix</keyword>
<protein>
    <recommendedName>
        <fullName evidence="8">Peptidase M48 domain-containing protein</fullName>
    </recommendedName>
</protein>
<keyword evidence="7" id="KW-0472">Membrane</keyword>
<feature type="transmembrane region" description="Helical" evidence="7">
    <location>
        <begin position="93"/>
        <end position="111"/>
    </location>
</feature>
<dbReference type="GO" id="GO:0004222">
    <property type="term" value="F:metalloendopeptidase activity"/>
    <property type="evidence" value="ECO:0007669"/>
    <property type="project" value="InterPro"/>
</dbReference>
<evidence type="ECO:0000256" key="4">
    <source>
        <dbReference type="ARBA" id="ARBA00022833"/>
    </source>
</evidence>
<organism evidence="9 10">
    <name type="scientific">Canna indica</name>
    <name type="common">Indian-shot</name>
    <dbReference type="NCBI Taxonomy" id="4628"/>
    <lineage>
        <taxon>Eukaryota</taxon>
        <taxon>Viridiplantae</taxon>
        <taxon>Streptophyta</taxon>
        <taxon>Embryophyta</taxon>
        <taxon>Tracheophyta</taxon>
        <taxon>Spermatophyta</taxon>
        <taxon>Magnoliopsida</taxon>
        <taxon>Liliopsida</taxon>
        <taxon>Zingiberales</taxon>
        <taxon>Cannaceae</taxon>
        <taxon>Canna</taxon>
    </lineage>
</organism>
<dbReference type="InterPro" id="IPR001915">
    <property type="entry name" value="Peptidase_M48"/>
</dbReference>
<dbReference type="GO" id="GO:0046872">
    <property type="term" value="F:metal ion binding"/>
    <property type="evidence" value="ECO:0007669"/>
    <property type="project" value="UniProtKB-KW"/>
</dbReference>
<keyword evidence="10" id="KW-1185">Reference proteome</keyword>
<accession>A0AAQ3JT14</accession>
<dbReference type="InterPro" id="IPR051156">
    <property type="entry name" value="Mito/Outer_Membr_Metalloprot"/>
</dbReference>
<name>A0AAQ3JT14_9LILI</name>
<dbReference type="PANTHER" id="PTHR22726:SF1">
    <property type="entry name" value="METALLOENDOPEPTIDASE OMA1, MITOCHONDRIAL"/>
    <property type="match status" value="1"/>
</dbReference>
<dbReference type="EMBL" id="CP136890">
    <property type="protein sequence ID" value="WOK94286.1"/>
    <property type="molecule type" value="Genomic_DNA"/>
</dbReference>
<evidence type="ECO:0000256" key="7">
    <source>
        <dbReference type="SAM" id="Phobius"/>
    </source>
</evidence>
<dbReference type="GO" id="GO:0051603">
    <property type="term" value="P:proteolysis involved in protein catabolic process"/>
    <property type="evidence" value="ECO:0007669"/>
    <property type="project" value="TreeGrafter"/>
</dbReference>
<dbReference type="AlphaFoldDB" id="A0AAQ3JT14"/>
<keyword evidence="7" id="KW-0812">Transmembrane</keyword>
<evidence type="ECO:0000256" key="5">
    <source>
        <dbReference type="ARBA" id="ARBA00023049"/>
    </source>
</evidence>
<comment type="similarity">
    <text evidence="6">Belongs to the peptidase M48 family.</text>
</comment>
<keyword evidence="3 6" id="KW-0378">Hydrolase</keyword>
<dbReference type="GO" id="GO:0016020">
    <property type="term" value="C:membrane"/>
    <property type="evidence" value="ECO:0007669"/>
    <property type="project" value="TreeGrafter"/>
</dbReference>
<evidence type="ECO:0000313" key="9">
    <source>
        <dbReference type="EMBL" id="WOK94286.1"/>
    </source>
</evidence>
<reference evidence="9 10" key="1">
    <citation type="submission" date="2023-10" db="EMBL/GenBank/DDBJ databases">
        <title>Chromosome-scale genome assembly provides insights into flower coloration mechanisms of Canna indica.</title>
        <authorList>
            <person name="Li C."/>
        </authorList>
    </citation>
    <scope>NUCLEOTIDE SEQUENCE [LARGE SCALE GENOMIC DNA]</scope>
    <source>
        <tissue evidence="9">Flower</tissue>
    </source>
</reference>
<feature type="domain" description="Peptidase M48" evidence="8">
    <location>
        <begin position="251"/>
        <end position="407"/>
    </location>
</feature>
<evidence type="ECO:0000256" key="6">
    <source>
        <dbReference type="RuleBase" id="RU003983"/>
    </source>
</evidence>
<keyword evidence="2" id="KW-0479">Metal-binding</keyword>
<evidence type="ECO:0000313" key="10">
    <source>
        <dbReference type="Proteomes" id="UP001327560"/>
    </source>
</evidence>
<dbReference type="Gene3D" id="3.30.2010.10">
    <property type="entry name" value="Metalloproteases ('zincins'), catalytic domain"/>
    <property type="match status" value="1"/>
</dbReference>
<gene>
    <name evidence="9" type="ORF">Cni_G02988</name>
</gene>